<sequence length="290" mass="32990">MGTRLRALKKAMRGQKLSVGKTIGGAGRLTDKRIDQLSTYYGNAIRAAKDINSMRKSVWAIFHHYRKVLEIGVCDAVLIFNSGQKSRLDVMSKFGVVPGKFFVKFCNEVDSKRRDVAQRSWSRQQKGSKKSQKLTKKSATPHNQSFKELFVDAHGDDFYIEEPFDNLFNNELEEQAVDEPEGENAYQNVYDSVQEGEEQQGIAGRAGAHRGPRRKKVHITNKLHHLKHFREMALAFGPPVRMWCAKFEGRMKIFKQHASICCNFKNLPMIMAKMFQLSSLTAMLGNADKS</sequence>
<evidence type="ECO:0000256" key="1">
    <source>
        <dbReference type="SAM" id="MobiDB-lite"/>
    </source>
</evidence>
<evidence type="ECO:0000313" key="2">
    <source>
        <dbReference type="EMBL" id="KAK3926385.1"/>
    </source>
</evidence>
<feature type="region of interest" description="Disordered" evidence="1">
    <location>
        <begin position="116"/>
        <end position="140"/>
    </location>
</feature>
<name>A0AAE1HTC0_9NEOP</name>
<reference evidence="2" key="1">
    <citation type="submission" date="2021-07" db="EMBL/GenBank/DDBJ databases">
        <authorList>
            <person name="Catto M.A."/>
            <person name="Jacobson A."/>
            <person name="Kennedy G."/>
            <person name="Labadie P."/>
            <person name="Hunt B.G."/>
            <person name="Srinivasan R."/>
        </authorList>
    </citation>
    <scope>NUCLEOTIDE SEQUENCE</scope>
    <source>
        <strain evidence="2">PL_HMW_Pooled</strain>
        <tissue evidence="2">Head</tissue>
    </source>
</reference>
<dbReference type="Proteomes" id="UP001219518">
    <property type="component" value="Unassembled WGS sequence"/>
</dbReference>
<keyword evidence="3" id="KW-1185">Reference proteome</keyword>
<feature type="compositionally biased region" description="Basic residues" evidence="1">
    <location>
        <begin position="126"/>
        <end position="136"/>
    </location>
</feature>
<gene>
    <name evidence="2" type="ORF">KUF71_000455</name>
</gene>
<proteinExistence type="predicted"/>
<reference evidence="2" key="2">
    <citation type="journal article" date="2023" name="BMC Genomics">
        <title>Pest status, molecular evolution, and epigenetic factors derived from the genome assembly of Frankliniella fusca, a thysanopteran phytovirus vector.</title>
        <authorList>
            <person name="Catto M.A."/>
            <person name="Labadie P.E."/>
            <person name="Jacobson A.L."/>
            <person name="Kennedy G.G."/>
            <person name="Srinivasan R."/>
            <person name="Hunt B.G."/>
        </authorList>
    </citation>
    <scope>NUCLEOTIDE SEQUENCE</scope>
    <source>
        <strain evidence="2">PL_HMW_Pooled</strain>
    </source>
</reference>
<protein>
    <submittedName>
        <fullName evidence="2">DNA polymerase III subunit alpha</fullName>
    </submittedName>
</protein>
<evidence type="ECO:0000313" key="3">
    <source>
        <dbReference type="Proteomes" id="UP001219518"/>
    </source>
</evidence>
<dbReference type="EMBL" id="JAHWGI010001255">
    <property type="protein sequence ID" value="KAK3926385.1"/>
    <property type="molecule type" value="Genomic_DNA"/>
</dbReference>
<dbReference type="AlphaFoldDB" id="A0AAE1HTC0"/>
<comment type="caution">
    <text evidence="2">The sequence shown here is derived from an EMBL/GenBank/DDBJ whole genome shotgun (WGS) entry which is preliminary data.</text>
</comment>
<accession>A0AAE1HTC0</accession>
<organism evidence="2 3">
    <name type="scientific">Frankliniella fusca</name>
    <dbReference type="NCBI Taxonomy" id="407009"/>
    <lineage>
        <taxon>Eukaryota</taxon>
        <taxon>Metazoa</taxon>
        <taxon>Ecdysozoa</taxon>
        <taxon>Arthropoda</taxon>
        <taxon>Hexapoda</taxon>
        <taxon>Insecta</taxon>
        <taxon>Pterygota</taxon>
        <taxon>Neoptera</taxon>
        <taxon>Paraneoptera</taxon>
        <taxon>Thysanoptera</taxon>
        <taxon>Terebrantia</taxon>
        <taxon>Thripoidea</taxon>
        <taxon>Thripidae</taxon>
        <taxon>Frankliniella</taxon>
    </lineage>
</organism>